<sequence length="345" mass="37344">MNKILFSLLLMSCVPAWSAVCNSAQIDEIIAPATAQNHSVEVQCTAHLPHNSTVSKRLYFSGSQASDVALHCNGSTIAPTHTQGGDSVVIRSVQHANGQWSRPENIALNACRVHGSVRILGMGANGEAEKVKLSSQQQGHTERAQAAAPRAIHLNNMTIIGQNRVPLYLAPGVNGVRVSGSRITGKSSSVAIYLDAESGNNHFTHNTIDTQTASRELIAIDGSANNVFENNRFSSLNRGGIYFYRNCGEGGTIRHQTPSGNTVRNNVFFYRKYNGKLPAVWLGARNGNRSYCEADSGYAFGSSSDNRDFADNNLIENNKIHKLSPQKMLRDHGNGNRIVGNVTVN</sequence>
<proteinExistence type="predicted"/>
<dbReference type="EMBL" id="OCNF01000025">
    <property type="protein sequence ID" value="SOD70658.1"/>
    <property type="molecule type" value="Genomic_DNA"/>
</dbReference>
<evidence type="ECO:0000256" key="1">
    <source>
        <dbReference type="SAM" id="SignalP"/>
    </source>
</evidence>
<gene>
    <name evidence="3" type="ORF">SAMN02746062_02080</name>
</gene>
<dbReference type="OrthoDB" id="7200459at2"/>
<evidence type="ECO:0000313" key="4">
    <source>
        <dbReference type="Proteomes" id="UP000219669"/>
    </source>
</evidence>
<feature type="signal peptide" evidence="1">
    <location>
        <begin position="1"/>
        <end position="18"/>
    </location>
</feature>
<dbReference type="AlphaFoldDB" id="A0A286EIB7"/>
<dbReference type="SUPFAM" id="SSF51126">
    <property type="entry name" value="Pectin lyase-like"/>
    <property type="match status" value="1"/>
</dbReference>
<keyword evidence="1" id="KW-0732">Signal</keyword>
<reference evidence="3 4" key="1">
    <citation type="submission" date="2017-09" db="EMBL/GenBank/DDBJ databases">
        <authorList>
            <person name="Ehlers B."/>
            <person name="Leendertz F.H."/>
        </authorList>
    </citation>
    <scope>NUCLEOTIDE SEQUENCE [LARGE SCALE GENOMIC DNA]</scope>
    <source>
        <strain evidence="3 4">DSM 16848</strain>
    </source>
</reference>
<keyword evidence="4" id="KW-1185">Reference proteome</keyword>
<dbReference type="Proteomes" id="UP000219669">
    <property type="component" value="Unassembled WGS sequence"/>
</dbReference>
<protein>
    <submittedName>
        <fullName evidence="3">Parallel beta-helix repeat (Two copies)</fullName>
    </submittedName>
</protein>
<accession>A0A286EIB7</accession>
<dbReference type="InterPro" id="IPR039448">
    <property type="entry name" value="Beta_helix"/>
</dbReference>
<dbReference type="InterPro" id="IPR011050">
    <property type="entry name" value="Pectin_lyase_fold/virulence"/>
</dbReference>
<name>A0A286EIB7_9NEIS</name>
<feature type="chain" id="PRO_5012696313" evidence="1">
    <location>
        <begin position="19"/>
        <end position="345"/>
    </location>
</feature>
<dbReference type="Pfam" id="PF13229">
    <property type="entry name" value="Beta_helix"/>
    <property type="match status" value="1"/>
</dbReference>
<dbReference type="InterPro" id="IPR006626">
    <property type="entry name" value="PbH1"/>
</dbReference>
<organism evidence="3 4">
    <name type="scientific">Alysiella filiformis DSM 16848</name>
    <dbReference type="NCBI Taxonomy" id="1120981"/>
    <lineage>
        <taxon>Bacteria</taxon>
        <taxon>Pseudomonadati</taxon>
        <taxon>Pseudomonadota</taxon>
        <taxon>Betaproteobacteria</taxon>
        <taxon>Neisseriales</taxon>
        <taxon>Neisseriaceae</taxon>
        <taxon>Alysiella</taxon>
    </lineage>
</organism>
<dbReference type="InterPro" id="IPR012334">
    <property type="entry name" value="Pectin_lyas_fold"/>
</dbReference>
<evidence type="ECO:0000313" key="3">
    <source>
        <dbReference type="EMBL" id="SOD70658.1"/>
    </source>
</evidence>
<dbReference type="RefSeq" id="WP_097115033.1">
    <property type="nucleotide sequence ID" value="NZ_CP083931.1"/>
</dbReference>
<dbReference type="SMART" id="SM00710">
    <property type="entry name" value="PbH1"/>
    <property type="match status" value="4"/>
</dbReference>
<evidence type="ECO:0000259" key="2">
    <source>
        <dbReference type="Pfam" id="PF13229"/>
    </source>
</evidence>
<feature type="domain" description="Right handed beta helix" evidence="2">
    <location>
        <begin position="153"/>
        <end position="261"/>
    </location>
</feature>
<dbReference type="Gene3D" id="2.160.20.10">
    <property type="entry name" value="Single-stranded right-handed beta-helix, Pectin lyase-like"/>
    <property type="match status" value="1"/>
</dbReference>